<dbReference type="InterPro" id="IPR000772">
    <property type="entry name" value="Ricin_B_lectin"/>
</dbReference>
<evidence type="ECO:0000256" key="1">
    <source>
        <dbReference type="SAM" id="MobiDB-lite"/>
    </source>
</evidence>
<evidence type="ECO:0000313" key="4">
    <source>
        <dbReference type="EMBL" id="KAF4621486.1"/>
    </source>
</evidence>
<sequence>MGCLALAVGTTFLAMPGIPGPPGPPGPAGPPGSAGPPGPTGPPGPPGPPAPLTDSFVVRNPLPKGVYRIRSFSGGYLLTMPKDAAAKDGEVNPFVAKQVPGDLYQRWTVTPQPGKTNCVTIANVGNNLYLAAHEGNLVDGTLVFGQPPADGKAAFSWDLATGGSVLTEPLYFPLLSISVRDAGVSLGFADYEAHDSEQVQLKKSDNVISQIWFFETFEILAPAVYHSSRVISAGWYYIELQESNFFMTVNDTEDLADVRTRGGRTTKSYYLLTSAGQFNIIYADENVPSFIISYTSADTDAITSYITISRDHLETTEGRKHATEWIAIPLDHPDGGTAYQ</sequence>
<dbReference type="SUPFAM" id="SSF50370">
    <property type="entry name" value="Ricin B-like lectins"/>
    <property type="match status" value="1"/>
</dbReference>
<feature type="signal peptide" evidence="2">
    <location>
        <begin position="1"/>
        <end position="19"/>
    </location>
</feature>
<feature type="domain" description="Ricin B lectin" evidence="3">
    <location>
        <begin position="104"/>
        <end position="160"/>
    </location>
</feature>
<keyword evidence="2" id="KW-0732">Signal</keyword>
<feature type="region of interest" description="Disordered" evidence="1">
    <location>
        <begin position="17"/>
        <end position="53"/>
    </location>
</feature>
<gene>
    <name evidence="4" type="ORF">D9613_001241</name>
</gene>
<feature type="chain" id="PRO_5034569952" description="Ricin B lectin domain-containing protein" evidence="2">
    <location>
        <begin position="20"/>
        <end position="340"/>
    </location>
</feature>
<dbReference type="Gene3D" id="2.80.10.50">
    <property type="match status" value="1"/>
</dbReference>
<keyword evidence="5" id="KW-1185">Reference proteome</keyword>
<feature type="compositionally biased region" description="Pro residues" evidence="1">
    <location>
        <begin position="18"/>
        <end position="51"/>
    </location>
</feature>
<name>A0A8H4R3D8_9AGAR</name>
<proteinExistence type="predicted"/>
<protein>
    <recommendedName>
        <fullName evidence="3">Ricin B lectin domain-containing protein</fullName>
    </recommendedName>
</protein>
<accession>A0A8H4R3D8</accession>
<dbReference type="Pfam" id="PF14200">
    <property type="entry name" value="RicinB_lectin_2"/>
    <property type="match status" value="1"/>
</dbReference>
<dbReference type="InterPro" id="IPR035992">
    <property type="entry name" value="Ricin_B-like_lectins"/>
</dbReference>
<reference evidence="4 5" key="1">
    <citation type="submission" date="2019-12" db="EMBL/GenBank/DDBJ databases">
        <authorList>
            <person name="Floudas D."/>
            <person name="Bentzer J."/>
            <person name="Ahren D."/>
            <person name="Johansson T."/>
            <person name="Persson P."/>
            <person name="Tunlid A."/>
        </authorList>
    </citation>
    <scope>NUCLEOTIDE SEQUENCE [LARGE SCALE GENOMIC DNA]</scope>
    <source>
        <strain evidence="4 5">CBS 102.39</strain>
    </source>
</reference>
<comment type="caution">
    <text evidence="4">The sequence shown here is derived from an EMBL/GenBank/DDBJ whole genome shotgun (WGS) entry which is preliminary data.</text>
</comment>
<dbReference type="EMBL" id="JAACJL010000015">
    <property type="protein sequence ID" value="KAF4621486.1"/>
    <property type="molecule type" value="Genomic_DNA"/>
</dbReference>
<dbReference type="AlphaFoldDB" id="A0A8H4R3D8"/>
<organism evidence="4 5">
    <name type="scientific">Agrocybe pediades</name>
    <dbReference type="NCBI Taxonomy" id="84607"/>
    <lineage>
        <taxon>Eukaryota</taxon>
        <taxon>Fungi</taxon>
        <taxon>Dikarya</taxon>
        <taxon>Basidiomycota</taxon>
        <taxon>Agaricomycotina</taxon>
        <taxon>Agaricomycetes</taxon>
        <taxon>Agaricomycetidae</taxon>
        <taxon>Agaricales</taxon>
        <taxon>Agaricineae</taxon>
        <taxon>Strophariaceae</taxon>
        <taxon>Agrocybe</taxon>
    </lineage>
</organism>
<dbReference type="Proteomes" id="UP000521872">
    <property type="component" value="Unassembled WGS sequence"/>
</dbReference>
<evidence type="ECO:0000313" key="5">
    <source>
        <dbReference type="Proteomes" id="UP000521872"/>
    </source>
</evidence>
<evidence type="ECO:0000256" key="2">
    <source>
        <dbReference type="SAM" id="SignalP"/>
    </source>
</evidence>
<evidence type="ECO:0000259" key="3">
    <source>
        <dbReference type="Pfam" id="PF14200"/>
    </source>
</evidence>